<dbReference type="Gene3D" id="2.60.120.260">
    <property type="entry name" value="Galactose-binding domain-like"/>
    <property type="match status" value="1"/>
</dbReference>
<comment type="caution">
    <text evidence="3">The sequence shown here is derived from an EMBL/GenBank/DDBJ whole genome shotgun (WGS) entry which is preliminary data.</text>
</comment>
<dbReference type="Proteomes" id="UP000253529">
    <property type="component" value="Unassembled WGS sequence"/>
</dbReference>
<dbReference type="InterPro" id="IPR013424">
    <property type="entry name" value="Ice-binding_C"/>
</dbReference>
<reference evidence="3 4" key="1">
    <citation type="submission" date="2018-06" db="EMBL/GenBank/DDBJ databases">
        <title>Genomic Encyclopedia of Type Strains, Phase IV (KMG-IV): sequencing the most valuable type-strain genomes for metagenomic binning, comparative biology and taxonomic classification.</title>
        <authorList>
            <person name="Goeker M."/>
        </authorList>
    </citation>
    <scope>NUCLEOTIDE SEQUENCE [LARGE SCALE GENOMIC DNA]</scope>
    <source>
        <strain evidence="3 4">DSM 24875</strain>
    </source>
</reference>
<sequence length="238" mass="24024">MRLGHVSAAATAAAMIALVSQAHAGANLVVNGDFSAGAAGFTSDYIYVGQPASPWTAPGVPPDVTINNPFTYGVGANASLFSSLWADIPAPHGSGNYMIVNGAAKRPTSMTSYTVWEQTVTLAPGMNYDFSAEVASLSPGNPASLHVYANGIQIGAATTGAVGDWHALDATITVGSPSNVILSVQDSAVSAKGNDFGLADIALSAAIPEPSTWGMLGLGIAALAFAGRSSRRSTISIV</sequence>
<feature type="domain" description="Ice-binding protein C-terminal" evidence="2">
    <location>
        <begin position="206"/>
        <end position="232"/>
    </location>
</feature>
<keyword evidence="1" id="KW-0732">Signal</keyword>
<proteinExistence type="predicted"/>
<organism evidence="3 4">
    <name type="scientific">Roseiarcus fermentans</name>
    <dbReference type="NCBI Taxonomy" id="1473586"/>
    <lineage>
        <taxon>Bacteria</taxon>
        <taxon>Pseudomonadati</taxon>
        <taxon>Pseudomonadota</taxon>
        <taxon>Alphaproteobacteria</taxon>
        <taxon>Hyphomicrobiales</taxon>
        <taxon>Roseiarcaceae</taxon>
        <taxon>Roseiarcus</taxon>
    </lineage>
</organism>
<dbReference type="OrthoDB" id="7874461at2"/>
<evidence type="ECO:0000313" key="3">
    <source>
        <dbReference type="EMBL" id="RBP06291.1"/>
    </source>
</evidence>
<protein>
    <submittedName>
        <fullName evidence="3">Putative secreted protein with PEP-CTERM sorting signal</fullName>
    </submittedName>
</protein>
<accession>A0A366EV63</accession>
<evidence type="ECO:0000259" key="2">
    <source>
        <dbReference type="Pfam" id="PF07589"/>
    </source>
</evidence>
<gene>
    <name evidence="3" type="ORF">DFR50_13269</name>
</gene>
<dbReference type="AlphaFoldDB" id="A0A366EV63"/>
<feature type="signal peptide" evidence="1">
    <location>
        <begin position="1"/>
        <end position="24"/>
    </location>
</feature>
<dbReference type="NCBIfam" id="TIGR02595">
    <property type="entry name" value="PEP_CTERM"/>
    <property type="match status" value="1"/>
</dbReference>
<dbReference type="Pfam" id="PF07589">
    <property type="entry name" value="PEP-CTERM"/>
    <property type="match status" value="1"/>
</dbReference>
<dbReference type="RefSeq" id="WP_113891705.1">
    <property type="nucleotide sequence ID" value="NZ_QNRK01000032.1"/>
</dbReference>
<keyword evidence="4" id="KW-1185">Reference proteome</keyword>
<dbReference type="EMBL" id="QNRK01000032">
    <property type="protein sequence ID" value="RBP06291.1"/>
    <property type="molecule type" value="Genomic_DNA"/>
</dbReference>
<evidence type="ECO:0000256" key="1">
    <source>
        <dbReference type="SAM" id="SignalP"/>
    </source>
</evidence>
<name>A0A366EV63_9HYPH</name>
<feature type="chain" id="PRO_5016613101" evidence="1">
    <location>
        <begin position="25"/>
        <end position="238"/>
    </location>
</feature>
<evidence type="ECO:0000313" key="4">
    <source>
        <dbReference type="Proteomes" id="UP000253529"/>
    </source>
</evidence>